<dbReference type="PROSITE" id="PS51096">
    <property type="entry name" value="PTS_EIIA_TYPE_4"/>
    <property type="match status" value="1"/>
</dbReference>
<evidence type="ECO:0000256" key="1">
    <source>
        <dbReference type="ARBA" id="ARBA00000514"/>
    </source>
</evidence>
<dbReference type="InterPro" id="IPR004720">
    <property type="entry name" value="PTS_IIB_sorbose-sp"/>
</dbReference>
<evidence type="ECO:0000256" key="7">
    <source>
        <dbReference type="ARBA" id="ARBA00022448"/>
    </source>
</evidence>
<comment type="subcellular location">
    <subcellularLocation>
        <location evidence="2">Cell membrane</location>
    </subcellularLocation>
    <subcellularLocation>
        <location evidence="3">Cytoplasm</location>
    </subcellularLocation>
</comment>
<protein>
    <recommendedName>
        <fullName evidence="6">PTS system mannose-specific EIIAB component</fullName>
        <ecNumber evidence="5">2.7.1.191</ecNumber>
    </recommendedName>
    <alternativeName>
        <fullName evidence="18">EIIAB-Man</fullName>
    </alternativeName>
    <alternativeName>
        <fullName evidence="17">EIII-Man</fullName>
    </alternativeName>
</protein>
<proteinExistence type="predicted"/>
<keyword evidence="12" id="KW-0808">Transferase</keyword>
<accession>A0ABV2JIL2</accession>
<dbReference type="SUPFAM" id="SSF53062">
    <property type="entry name" value="PTS system fructose IIA component-like"/>
    <property type="match status" value="1"/>
</dbReference>
<dbReference type="Gene3D" id="3.40.50.510">
    <property type="entry name" value="Phosphotransferase system, mannose-type IIA component"/>
    <property type="match status" value="1"/>
</dbReference>
<comment type="caution">
    <text evidence="21">The sequence shown here is derived from an EMBL/GenBank/DDBJ whole genome shotgun (WGS) entry which is preliminary data.</text>
</comment>
<evidence type="ECO:0000313" key="22">
    <source>
        <dbReference type="Proteomes" id="UP001549055"/>
    </source>
</evidence>
<dbReference type="EMBL" id="JBEPMK010000001">
    <property type="protein sequence ID" value="MET3643747.1"/>
    <property type="molecule type" value="Genomic_DNA"/>
</dbReference>
<dbReference type="PROSITE" id="PS51101">
    <property type="entry name" value="PTS_EIIB_TYPE_4"/>
    <property type="match status" value="1"/>
</dbReference>
<evidence type="ECO:0000256" key="17">
    <source>
        <dbReference type="ARBA" id="ARBA00030229"/>
    </source>
</evidence>
<organism evidence="21 22">
    <name type="scientific">Streptococcus gallinaceus</name>
    <dbReference type="NCBI Taxonomy" id="165758"/>
    <lineage>
        <taxon>Bacteria</taxon>
        <taxon>Bacillati</taxon>
        <taxon>Bacillota</taxon>
        <taxon>Bacilli</taxon>
        <taxon>Lactobacillales</taxon>
        <taxon>Streptococcaceae</taxon>
        <taxon>Streptococcus</taxon>
    </lineage>
</organism>
<dbReference type="RefSeq" id="WP_354279824.1">
    <property type="nucleotide sequence ID" value="NZ_JBEPMK010000001.1"/>
</dbReference>
<evidence type="ECO:0000256" key="4">
    <source>
        <dbReference type="ARBA" id="ARBA00011738"/>
    </source>
</evidence>
<dbReference type="InterPro" id="IPR004701">
    <property type="entry name" value="PTS_EIIA_man-typ"/>
</dbReference>
<dbReference type="Pfam" id="PF03830">
    <property type="entry name" value="PTSIIB_sorb"/>
    <property type="match status" value="1"/>
</dbReference>
<evidence type="ECO:0000259" key="19">
    <source>
        <dbReference type="PROSITE" id="PS51096"/>
    </source>
</evidence>
<dbReference type="InterPro" id="IPR033887">
    <property type="entry name" value="PTS_IIA_man"/>
</dbReference>
<feature type="domain" description="PTS EIIB type-4" evidence="20">
    <location>
        <begin position="158"/>
        <end position="322"/>
    </location>
</feature>
<evidence type="ECO:0000256" key="16">
    <source>
        <dbReference type="ARBA" id="ARBA00023757"/>
    </source>
</evidence>
<keyword evidence="14" id="KW-0418">Kinase</keyword>
<dbReference type="Proteomes" id="UP001549055">
    <property type="component" value="Unassembled WGS sequence"/>
</dbReference>
<dbReference type="Pfam" id="PF03610">
    <property type="entry name" value="EIIA-man"/>
    <property type="match status" value="1"/>
</dbReference>
<evidence type="ECO:0000256" key="13">
    <source>
        <dbReference type="ARBA" id="ARBA00022683"/>
    </source>
</evidence>
<evidence type="ECO:0000256" key="15">
    <source>
        <dbReference type="ARBA" id="ARBA00023136"/>
    </source>
</evidence>
<evidence type="ECO:0000256" key="5">
    <source>
        <dbReference type="ARBA" id="ARBA00011929"/>
    </source>
</evidence>
<keyword evidence="15" id="KW-0472">Membrane</keyword>
<keyword evidence="10" id="KW-0597">Phosphoprotein</keyword>
<comment type="function">
    <text evidence="16">The phosphoenolpyruvate-dependent sugar phosphotransferase system (sugar PTS), a major carbohydrate active transport system, catalyzes the phosphorylation of incoming sugar substrates concomitantly with their translocation across the cell membrane. The enzyme II ManXYZ PTS system is involved in mannose transport.</text>
</comment>
<evidence type="ECO:0000256" key="18">
    <source>
        <dbReference type="ARBA" id="ARBA00032197"/>
    </source>
</evidence>
<evidence type="ECO:0000256" key="6">
    <source>
        <dbReference type="ARBA" id="ARBA00021685"/>
    </source>
</evidence>
<dbReference type="PANTHER" id="PTHR33799:SF1">
    <property type="entry name" value="PTS SYSTEM MANNOSE-SPECIFIC EIIAB COMPONENT-RELATED"/>
    <property type="match status" value="1"/>
</dbReference>
<evidence type="ECO:0000256" key="8">
    <source>
        <dbReference type="ARBA" id="ARBA00022475"/>
    </source>
</evidence>
<evidence type="ECO:0000256" key="2">
    <source>
        <dbReference type="ARBA" id="ARBA00004236"/>
    </source>
</evidence>
<dbReference type="Gene3D" id="3.40.35.10">
    <property type="entry name" value="Phosphotransferase system, sorbose subfamily IIB component"/>
    <property type="match status" value="1"/>
</dbReference>
<dbReference type="SUPFAM" id="SSF52728">
    <property type="entry name" value="PTS IIb component"/>
    <property type="match status" value="1"/>
</dbReference>
<keyword evidence="8" id="KW-1003">Cell membrane</keyword>
<dbReference type="InterPro" id="IPR036662">
    <property type="entry name" value="PTS_EIIA_man-typ_sf"/>
</dbReference>
<dbReference type="InterPro" id="IPR051471">
    <property type="entry name" value="Bacterial_PTS_sugar_comp"/>
</dbReference>
<keyword evidence="11" id="KW-0762">Sugar transport</keyword>
<comment type="catalytic activity">
    <reaction evidence="1">
        <text>D-mannose(out) + N(pros)-phospho-L-histidyl-[protein] = D-mannose 6-phosphate(in) + L-histidyl-[protein]</text>
        <dbReference type="Rhea" id="RHEA:49232"/>
        <dbReference type="Rhea" id="RHEA-COMP:9745"/>
        <dbReference type="Rhea" id="RHEA-COMP:9746"/>
        <dbReference type="ChEBI" id="CHEBI:4208"/>
        <dbReference type="ChEBI" id="CHEBI:29979"/>
        <dbReference type="ChEBI" id="CHEBI:58735"/>
        <dbReference type="ChEBI" id="CHEBI:64837"/>
        <dbReference type="EC" id="2.7.1.191"/>
    </reaction>
</comment>
<evidence type="ECO:0000256" key="3">
    <source>
        <dbReference type="ARBA" id="ARBA00004496"/>
    </source>
</evidence>
<evidence type="ECO:0000256" key="11">
    <source>
        <dbReference type="ARBA" id="ARBA00022597"/>
    </source>
</evidence>
<keyword evidence="9" id="KW-0963">Cytoplasm</keyword>
<gene>
    <name evidence="21" type="ORF">ABID27_000364</name>
</gene>
<name>A0ABV2JIL2_9STRE</name>
<evidence type="ECO:0000256" key="10">
    <source>
        <dbReference type="ARBA" id="ARBA00022553"/>
    </source>
</evidence>
<keyword evidence="7" id="KW-0813">Transport</keyword>
<feature type="domain" description="PTS EIIA type-4" evidence="19">
    <location>
        <begin position="1"/>
        <end position="122"/>
    </location>
</feature>
<keyword evidence="13" id="KW-0598">Phosphotransferase system</keyword>
<sequence length="322" mass="36197">MKKFVIASHGETAAGLQSTLELFVGKDYDIRYFCAYTNRYPDIDQEIDTLCSEITSDDQVIIFTDLYGGSVNQKMALKLGERDNVFIIAGFNIPLIIELILSPEHFTFENIQKMIASSRETMRLSNFDENLLSVEHKTEIKVENNPIAGSDSAIDDWNGTIPTTIRVDERLIHGQIAMVWSRELKLHGILVANDDAAVNETQQMALKMAVPSGIKVLIRSVDEVSEILKDPRSRTRRLLVLVRTIEDARRIVRKMPDIEMVNIGNVGKSVEGQKTTLSQFVMLTDEEMQSLKSLLELYPNAALQNLPSDKKILAKDLIKGGE</sequence>
<evidence type="ECO:0000256" key="14">
    <source>
        <dbReference type="ARBA" id="ARBA00022777"/>
    </source>
</evidence>
<evidence type="ECO:0000256" key="9">
    <source>
        <dbReference type="ARBA" id="ARBA00022490"/>
    </source>
</evidence>
<comment type="subunit">
    <text evidence="4">Homodimer.</text>
</comment>
<dbReference type="PANTHER" id="PTHR33799">
    <property type="entry name" value="PTS PERMEASE-RELATED-RELATED"/>
    <property type="match status" value="1"/>
</dbReference>
<keyword evidence="22" id="KW-1185">Reference proteome</keyword>
<reference evidence="21 22" key="1">
    <citation type="submission" date="2024-06" db="EMBL/GenBank/DDBJ databases">
        <title>Genomic Encyclopedia of Type Strains, Phase IV (KMG-IV): sequencing the most valuable type-strain genomes for metagenomic binning, comparative biology and taxonomic classification.</title>
        <authorList>
            <person name="Goeker M."/>
        </authorList>
    </citation>
    <scope>NUCLEOTIDE SEQUENCE [LARGE SCALE GENOMIC DNA]</scope>
    <source>
        <strain evidence="21 22">DSM 15349</strain>
    </source>
</reference>
<dbReference type="CDD" id="cd00006">
    <property type="entry name" value="PTS_IIA_man"/>
    <property type="match status" value="1"/>
</dbReference>
<dbReference type="EC" id="2.7.1.191" evidence="5"/>
<dbReference type="InterPro" id="IPR036667">
    <property type="entry name" value="PTS_IIB_sorbose-sp_sf"/>
</dbReference>
<evidence type="ECO:0000256" key="12">
    <source>
        <dbReference type="ARBA" id="ARBA00022679"/>
    </source>
</evidence>
<evidence type="ECO:0000259" key="20">
    <source>
        <dbReference type="PROSITE" id="PS51101"/>
    </source>
</evidence>
<evidence type="ECO:0000313" key="21">
    <source>
        <dbReference type="EMBL" id="MET3643747.1"/>
    </source>
</evidence>